<accession>A0A6P8ZYQ8</accession>
<dbReference type="KEGG" id="tpal:117650777"/>
<sequence length="358" mass="39458">MLFLAEVQFEVRSYALRNRGYSTAVASNLPGAGIICFSLLVPWCEDFKISFVEDVRAISFKLRLFLVLVMLSSLLWSGREVYATVCGLQQCVRWSMRRGVPSSCSLKRVATTIAASALAALILIVIMVTKFIRDGKIGSVDARIELLAAWIISVIGSALACQIATLWALGTDLYVDVLHLVQDTAAHPKRACAHRWRELRLRLLTIHDLKVCVCASCGVPVVAFILADLLDCTFSLYTNMSLAFASRQCVTDSIWAVVMALRLVLIFGLCQRISETYEELSHILNGLLLNSKPVASEEEVKGCIIQICLGNNTCTAAGVLPMDLNSMISATLFIMSYCTVLVEFDRVTCSLKELPRES</sequence>
<evidence type="ECO:0000313" key="7">
    <source>
        <dbReference type="Proteomes" id="UP000515158"/>
    </source>
</evidence>
<protein>
    <recommendedName>
        <fullName evidence="6">Gustatory receptor</fullName>
    </recommendedName>
</protein>
<keyword evidence="6" id="KW-0807">Transducer</keyword>
<keyword evidence="4 6" id="KW-1133">Transmembrane helix</keyword>
<keyword evidence="7" id="KW-1185">Reference proteome</keyword>
<evidence type="ECO:0000256" key="3">
    <source>
        <dbReference type="ARBA" id="ARBA00022692"/>
    </source>
</evidence>
<proteinExistence type="inferred from homology"/>
<keyword evidence="5 6" id="KW-0472">Membrane</keyword>
<feature type="transmembrane region" description="Helical" evidence="6">
    <location>
        <begin position="144"/>
        <end position="169"/>
    </location>
</feature>
<comment type="function">
    <text evidence="6">Gustatory receptor which mediates acceptance or avoidance behavior, depending on its substrates.</text>
</comment>
<organism evidence="8">
    <name type="scientific">Thrips palmi</name>
    <name type="common">Melon thrips</name>
    <dbReference type="NCBI Taxonomy" id="161013"/>
    <lineage>
        <taxon>Eukaryota</taxon>
        <taxon>Metazoa</taxon>
        <taxon>Ecdysozoa</taxon>
        <taxon>Arthropoda</taxon>
        <taxon>Hexapoda</taxon>
        <taxon>Insecta</taxon>
        <taxon>Pterygota</taxon>
        <taxon>Neoptera</taxon>
        <taxon>Paraneoptera</taxon>
        <taxon>Thysanoptera</taxon>
        <taxon>Terebrantia</taxon>
        <taxon>Thripoidea</taxon>
        <taxon>Thripidae</taxon>
        <taxon>Thrips</taxon>
    </lineage>
</organism>
<evidence type="ECO:0000256" key="5">
    <source>
        <dbReference type="ARBA" id="ARBA00023136"/>
    </source>
</evidence>
<keyword evidence="6" id="KW-0675">Receptor</keyword>
<feature type="transmembrane region" description="Helical" evidence="6">
    <location>
        <begin position="20"/>
        <end position="41"/>
    </location>
</feature>
<dbReference type="InterPro" id="IPR013604">
    <property type="entry name" value="7TM_chemorcpt"/>
</dbReference>
<keyword evidence="2 6" id="KW-1003">Cell membrane</keyword>
<comment type="subcellular location">
    <subcellularLocation>
        <location evidence="1 6">Cell membrane</location>
        <topology evidence="1 6">Multi-pass membrane protein</topology>
    </subcellularLocation>
</comment>
<dbReference type="Pfam" id="PF08395">
    <property type="entry name" value="7tm_7"/>
    <property type="match status" value="1"/>
</dbReference>
<dbReference type="InParanoid" id="A0A6P8ZYQ8"/>
<dbReference type="GeneID" id="117650777"/>
<evidence type="ECO:0000256" key="4">
    <source>
        <dbReference type="ARBA" id="ARBA00022989"/>
    </source>
</evidence>
<comment type="similarity">
    <text evidence="6">Belongs to the insect chemoreceptor superfamily. Gustatory receptor (GR) family.</text>
</comment>
<dbReference type="GO" id="GO:0007165">
    <property type="term" value="P:signal transduction"/>
    <property type="evidence" value="ECO:0007669"/>
    <property type="project" value="UniProtKB-KW"/>
</dbReference>
<reference evidence="8" key="1">
    <citation type="submission" date="2025-08" db="UniProtKB">
        <authorList>
            <consortium name="RefSeq"/>
        </authorList>
    </citation>
    <scope>IDENTIFICATION</scope>
    <source>
        <tissue evidence="8">Total insect</tissue>
    </source>
</reference>
<dbReference type="Proteomes" id="UP000515158">
    <property type="component" value="Unplaced"/>
</dbReference>
<gene>
    <name evidence="8" type="primary">LOC117650777</name>
</gene>
<dbReference type="RefSeq" id="XP_034250270.1">
    <property type="nucleotide sequence ID" value="XM_034394379.1"/>
</dbReference>
<dbReference type="GO" id="GO:0005886">
    <property type="term" value="C:plasma membrane"/>
    <property type="evidence" value="ECO:0007669"/>
    <property type="project" value="UniProtKB-SubCell"/>
</dbReference>
<feature type="transmembrane region" description="Helical" evidence="6">
    <location>
        <begin position="109"/>
        <end position="132"/>
    </location>
</feature>
<evidence type="ECO:0000256" key="1">
    <source>
        <dbReference type="ARBA" id="ARBA00004651"/>
    </source>
</evidence>
<dbReference type="AlphaFoldDB" id="A0A6P8ZYQ8"/>
<comment type="caution">
    <text evidence="6">Lacks conserved residue(s) required for the propagation of feature annotation.</text>
</comment>
<evidence type="ECO:0000256" key="6">
    <source>
        <dbReference type="RuleBase" id="RU363108"/>
    </source>
</evidence>
<keyword evidence="3 6" id="KW-0812">Transmembrane</keyword>
<evidence type="ECO:0000256" key="2">
    <source>
        <dbReference type="ARBA" id="ARBA00022475"/>
    </source>
</evidence>
<dbReference type="GO" id="GO:0050909">
    <property type="term" value="P:sensory perception of taste"/>
    <property type="evidence" value="ECO:0007669"/>
    <property type="project" value="InterPro"/>
</dbReference>
<evidence type="ECO:0000313" key="8">
    <source>
        <dbReference type="RefSeq" id="XP_034250270.1"/>
    </source>
</evidence>
<name>A0A6P8ZYQ8_THRPL</name>